<organism evidence="5 6">
    <name type="scientific">Bombella saccharophila</name>
    <dbReference type="NCBI Taxonomy" id="2967338"/>
    <lineage>
        <taxon>Bacteria</taxon>
        <taxon>Pseudomonadati</taxon>
        <taxon>Pseudomonadota</taxon>
        <taxon>Alphaproteobacteria</taxon>
        <taxon>Acetobacterales</taxon>
        <taxon>Acetobacteraceae</taxon>
        <taxon>Bombella</taxon>
    </lineage>
</organism>
<sequence length="523" mass="56462">MTTPLHQSPRPHKGQCNPLLRACSTLALLAVGLGGCIVGPSPKDIPPLPDKTDYTKKPITQTAGGTNTAKDSLLRRQHFTAGADVAGKWWEAFQNPQLNQLVEQALANSPTLKAQQAGLKAAWEQRRVEGASLYPSVSAQFLPTRNKTSKALSPVPNNNEWLYNLHTAQLNIGYVPDLWGGSRLAIRNAKAQADIQRFQLEATTLTLISNLVNTAITEAGLRAQIRAKEMLIAQQTAMLTINGNQVGLGDQSRQSHLLLRDSLAQLQADLPPLQTQLAQTRDQLATLAGLTPNADLPTFELKDFTLPEELPLSLPAQLILQRPDVAAAQAQIRSAGAQLGIAIANRLPNVQLSALPGEAVNSMSQLFKPGMGNWMLAATVTQPIFQGGSLLHAQREAKANYTQAKEYYQAAILSAVGDVADSLHAVDLDSKTLMADQSGLEAATQALRIAEAQHRLGDNSKIDLAQARMEVAQDELSVAQDKVTRLSDTVGLFQSLGGGWWNRNDLGVSRKDANRLSTTLVPW</sequence>
<dbReference type="Gene3D" id="1.20.1600.10">
    <property type="entry name" value="Outer membrane efflux proteins (OEP)"/>
    <property type="match status" value="1"/>
</dbReference>
<dbReference type="NCBIfam" id="TIGR01845">
    <property type="entry name" value="outer_NodT"/>
    <property type="match status" value="1"/>
</dbReference>
<dbReference type="SUPFAM" id="SSF56954">
    <property type="entry name" value="Outer membrane efflux proteins (OEP)"/>
    <property type="match status" value="1"/>
</dbReference>
<keyword evidence="2" id="KW-0472">Membrane</keyword>
<feature type="region of interest" description="Disordered" evidence="4">
    <location>
        <begin position="40"/>
        <end position="67"/>
    </location>
</feature>
<evidence type="ECO:0000256" key="4">
    <source>
        <dbReference type="SAM" id="MobiDB-lite"/>
    </source>
</evidence>
<dbReference type="RefSeq" id="WP_099026580.1">
    <property type="nucleotide sequence ID" value="NZ_JANIDW010000002.1"/>
</dbReference>
<keyword evidence="3" id="KW-0175">Coiled coil</keyword>
<evidence type="ECO:0000313" key="5">
    <source>
        <dbReference type="EMBL" id="MCX5614562.1"/>
    </source>
</evidence>
<protein>
    <submittedName>
        <fullName evidence="5">Efflux transporter outer membrane subunit</fullName>
    </submittedName>
</protein>
<evidence type="ECO:0000256" key="2">
    <source>
        <dbReference type="RuleBase" id="RU362097"/>
    </source>
</evidence>
<evidence type="ECO:0000313" key="6">
    <source>
        <dbReference type="Proteomes" id="UP001165648"/>
    </source>
</evidence>
<evidence type="ECO:0000256" key="1">
    <source>
        <dbReference type="ARBA" id="ARBA00007613"/>
    </source>
</evidence>
<comment type="similarity">
    <text evidence="1 2">Belongs to the outer membrane factor (OMF) (TC 1.B.17) family.</text>
</comment>
<dbReference type="InterPro" id="IPR010131">
    <property type="entry name" value="MdtP/NodT-like"/>
</dbReference>
<gene>
    <name evidence="5" type="ORF">NQF64_04810</name>
</gene>
<dbReference type="EMBL" id="JANIDW010000002">
    <property type="protein sequence ID" value="MCX5614562.1"/>
    <property type="molecule type" value="Genomic_DNA"/>
</dbReference>
<comment type="caution">
    <text evidence="5">The sequence shown here is derived from an EMBL/GenBank/DDBJ whole genome shotgun (WGS) entry which is preliminary data.</text>
</comment>
<keyword evidence="6" id="KW-1185">Reference proteome</keyword>
<accession>A0ABT3W660</accession>
<feature type="compositionally biased region" description="Polar residues" evidence="4">
    <location>
        <begin position="58"/>
        <end position="67"/>
    </location>
</feature>
<dbReference type="PANTHER" id="PTHR30203:SF33">
    <property type="entry name" value="BLR4455 PROTEIN"/>
    <property type="match status" value="1"/>
</dbReference>
<dbReference type="Pfam" id="PF02321">
    <property type="entry name" value="OEP"/>
    <property type="match status" value="2"/>
</dbReference>
<name>A0ABT3W660_9PROT</name>
<feature type="coiled-coil region" evidence="3">
    <location>
        <begin position="462"/>
        <end position="489"/>
    </location>
</feature>
<reference evidence="5 6" key="1">
    <citation type="submission" date="2022-07" db="EMBL/GenBank/DDBJ databases">
        <title>Bombella genomes.</title>
        <authorList>
            <person name="Harer L."/>
            <person name="Styblova S."/>
            <person name="Ehrmann M."/>
        </authorList>
    </citation>
    <scope>NUCLEOTIDE SEQUENCE [LARGE SCALE GENOMIC DNA]</scope>
    <source>
        <strain evidence="5 6">TMW 2.2558</strain>
    </source>
</reference>
<keyword evidence="2" id="KW-0449">Lipoprotein</keyword>
<dbReference type="InterPro" id="IPR003423">
    <property type="entry name" value="OMP_efflux"/>
</dbReference>
<dbReference type="Gene3D" id="2.20.200.10">
    <property type="entry name" value="Outer membrane efflux proteins (OEP)"/>
    <property type="match status" value="1"/>
</dbReference>
<proteinExistence type="inferred from homology"/>
<evidence type="ECO:0000256" key="3">
    <source>
        <dbReference type="SAM" id="Coils"/>
    </source>
</evidence>
<dbReference type="Proteomes" id="UP001165648">
    <property type="component" value="Unassembled WGS sequence"/>
</dbReference>
<comment type="subcellular location">
    <subcellularLocation>
        <location evidence="2">Cell membrane</location>
        <topology evidence="2">Lipid-anchor</topology>
    </subcellularLocation>
</comment>
<keyword evidence="2" id="KW-1134">Transmembrane beta strand</keyword>
<keyword evidence="2" id="KW-0564">Palmitate</keyword>
<keyword evidence="2" id="KW-0812">Transmembrane</keyword>
<dbReference type="PANTHER" id="PTHR30203">
    <property type="entry name" value="OUTER MEMBRANE CATION EFFLUX PROTEIN"/>
    <property type="match status" value="1"/>
</dbReference>